<evidence type="ECO:0000313" key="3">
    <source>
        <dbReference type="Proteomes" id="UP000017559"/>
    </source>
</evidence>
<dbReference type="EMBL" id="AWSO01001288">
    <property type="protein sequence ID" value="ESK84517.1"/>
    <property type="molecule type" value="Genomic_DNA"/>
</dbReference>
<proteinExistence type="predicted"/>
<dbReference type="KEGG" id="mrr:Moror_6136"/>
<feature type="region of interest" description="Disordered" evidence="1">
    <location>
        <begin position="336"/>
        <end position="355"/>
    </location>
</feature>
<evidence type="ECO:0000256" key="1">
    <source>
        <dbReference type="SAM" id="MobiDB-lite"/>
    </source>
</evidence>
<gene>
    <name evidence="2" type="ORF">Moror_6136</name>
</gene>
<dbReference type="Proteomes" id="UP000017559">
    <property type="component" value="Unassembled WGS sequence"/>
</dbReference>
<feature type="compositionally biased region" description="Low complexity" evidence="1">
    <location>
        <begin position="336"/>
        <end position="347"/>
    </location>
</feature>
<organism evidence="2 3">
    <name type="scientific">Moniliophthora roreri (strain MCA 2997)</name>
    <name type="common">Cocoa frosty pod rot fungus</name>
    <name type="synonym">Crinipellis roreri</name>
    <dbReference type="NCBI Taxonomy" id="1381753"/>
    <lineage>
        <taxon>Eukaryota</taxon>
        <taxon>Fungi</taxon>
        <taxon>Dikarya</taxon>
        <taxon>Basidiomycota</taxon>
        <taxon>Agaricomycotina</taxon>
        <taxon>Agaricomycetes</taxon>
        <taxon>Agaricomycetidae</taxon>
        <taxon>Agaricales</taxon>
        <taxon>Marasmiineae</taxon>
        <taxon>Marasmiaceae</taxon>
        <taxon>Moniliophthora</taxon>
    </lineage>
</organism>
<feature type="compositionally biased region" description="Low complexity" evidence="1">
    <location>
        <begin position="275"/>
        <end position="291"/>
    </location>
</feature>
<keyword evidence="3" id="KW-1185">Reference proteome</keyword>
<evidence type="ECO:0000313" key="2">
    <source>
        <dbReference type="EMBL" id="ESK84517.1"/>
    </source>
</evidence>
<dbReference type="HOGENOM" id="CLU_780947_0_0_1"/>
<accession>V2WSH0</accession>
<protein>
    <submittedName>
        <fullName evidence="2">Uncharacterized protein</fullName>
    </submittedName>
</protein>
<dbReference type="AlphaFoldDB" id="V2WSH0"/>
<reference evidence="2 3" key="1">
    <citation type="journal article" date="2014" name="BMC Genomics">
        <title>Genome and secretome analysis of the hemibiotrophic fungal pathogen, Moniliophthora roreri, which causes frosty pod rot disease of cacao: mechanisms of the biotrophic and necrotrophic phases.</title>
        <authorList>
            <person name="Meinhardt L.W."/>
            <person name="Costa G.G.L."/>
            <person name="Thomazella D.P.T."/>
            <person name="Teixeira P.J.P.L."/>
            <person name="Carazzolle M.F."/>
            <person name="Schuster S.C."/>
            <person name="Carlson J.E."/>
            <person name="Guiltinan M.J."/>
            <person name="Mieczkowski P."/>
            <person name="Farmer A."/>
            <person name="Ramaraj T."/>
            <person name="Crozier J."/>
            <person name="Davis R.E."/>
            <person name="Shao J."/>
            <person name="Melnick R.L."/>
            <person name="Pereira G.A.G."/>
            <person name="Bailey B.A."/>
        </authorList>
    </citation>
    <scope>NUCLEOTIDE SEQUENCE [LARGE SCALE GENOMIC DNA]</scope>
    <source>
        <strain evidence="2 3">MCA 2997</strain>
    </source>
</reference>
<comment type="caution">
    <text evidence="2">The sequence shown here is derived from an EMBL/GenBank/DDBJ whole genome shotgun (WGS) entry which is preliminary data.</text>
</comment>
<feature type="region of interest" description="Disordered" evidence="1">
    <location>
        <begin position="246"/>
        <end position="293"/>
    </location>
</feature>
<feature type="compositionally biased region" description="Basic and acidic residues" evidence="1">
    <location>
        <begin position="246"/>
        <end position="264"/>
    </location>
</feature>
<name>V2WSH0_MONRO</name>
<sequence>MVMPMPAIAFSDDEYIASHLVSELPHDLFSDSFLTRYTPDVPAYPSTVWTPRNSKPLDTPYCPPNALDSLVTLVTLGSSLRRFRPLPRRAAAPANRLDTMEFQTLDTPYCPPTSLVTRPSSNFPDYPHNHRRPALHNHHELRLPVPHKRHRRLSVNVSVERRSRKDDEIYIKHLENTFNLFRREWAEEYQHQQARGMVKKLSWAKLSSTFSQHCKALPAETREYQDDHSVKEKEVYCPVCMKDGNSARDEKHKQKSAELKKGIGEPELESDESDSGSPIIPSSPPSLHGPSAHNVNDIHGSFYHFTTCNKGNNNITMNGGLHIHCHGSAEIDPADISDSYDPYDPSDLSGLSNIP</sequence>